<keyword evidence="2" id="KW-1185">Reference proteome</keyword>
<protein>
    <submittedName>
        <fullName evidence="1">Uncharacterized protein</fullName>
    </submittedName>
</protein>
<evidence type="ECO:0000313" key="1">
    <source>
        <dbReference type="EMBL" id="BCG48669.1"/>
    </source>
</evidence>
<organism evidence="1 2">
    <name type="scientific">Citrifermentans bremense</name>
    <dbReference type="NCBI Taxonomy" id="60035"/>
    <lineage>
        <taxon>Bacteria</taxon>
        <taxon>Pseudomonadati</taxon>
        <taxon>Thermodesulfobacteriota</taxon>
        <taxon>Desulfuromonadia</taxon>
        <taxon>Geobacterales</taxon>
        <taxon>Geobacteraceae</taxon>
        <taxon>Citrifermentans</taxon>
    </lineage>
</organism>
<gene>
    <name evidence="1" type="ORF">GEOBRER4_n3563</name>
</gene>
<dbReference type="AlphaFoldDB" id="A0A6S6M5I3"/>
<evidence type="ECO:0000313" key="2">
    <source>
        <dbReference type="Proteomes" id="UP000515472"/>
    </source>
</evidence>
<sequence>MLDPKFKRKVWCCVGGAALALLLALFWLVRVEVTRHYQGVYLLRQGPYRLVLTDEILLGQEDRLLFALHWDKVAKTLRFRKSHAARDAHLQYDWFKSDGSGFVRNVLPDGTMLLTCFSRFVDAGNAIPRGLFVGGNVPYESGNASPQEGESGMAFFDGKKWRHLWGNASEAIALGESSRQLSPSKWEFLGSRVLVSSREKMVLSSSHRVAGQGMVLHIDRFAVFKAGEPYFVLVNRVRNEGKAPALYFYVYGDEPSVGEYGGSTGNVGWGDGRLFQYETGLDPARDSYFGMYDHGNSAAGETKGYTNLANFIESLGVRPDLIYFSNRRGSFASEKERVPLQSPTSRFLFMQWGPRQLAPGDADVYVLAIGMAGSRPGYDIPVKPSISFKDRDISDLLARHGKD</sequence>
<dbReference type="EMBL" id="AP023213">
    <property type="protein sequence ID" value="BCG48669.1"/>
    <property type="molecule type" value="Genomic_DNA"/>
</dbReference>
<accession>A0A6S6M5I3</accession>
<reference evidence="1 2" key="1">
    <citation type="submission" date="2020-06" db="EMBL/GenBank/DDBJ databases">
        <title>Interaction of electrochemicaly active bacteria, Geobacter bremensis R4 on different carbon anode.</title>
        <authorList>
            <person name="Meng L."/>
            <person name="Yoshida N."/>
        </authorList>
    </citation>
    <scope>NUCLEOTIDE SEQUENCE [LARGE SCALE GENOMIC DNA]</scope>
    <source>
        <strain evidence="1 2">R4</strain>
    </source>
</reference>
<dbReference type="RefSeq" id="WP_185243322.1">
    <property type="nucleotide sequence ID" value="NZ_AP023213.1"/>
</dbReference>
<dbReference type="Proteomes" id="UP000515472">
    <property type="component" value="Chromosome"/>
</dbReference>
<dbReference type="KEGG" id="gbn:GEOBRER4_34190"/>
<name>A0A6S6M5I3_9BACT</name>
<proteinExistence type="predicted"/>